<dbReference type="Gene3D" id="1.10.630.10">
    <property type="entry name" value="Cytochrome P450"/>
    <property type="match status" value="1"/>
</dbReference>
<feature type="chain" id="PRO_5002244776" evidence="2">
    <location>
        <begin position="21"/>
        <end position="255"/>
    </location>
</feature>
<name>A0A0D2JDE2_9CHLO</name>
<dbReference type="InterPro" id="IPR001128">
    <property type="entry name" value="Cyt_P450"/>
</dbReference>
<dbReference type="GO" id="GO:0016705">
    <property type="term" value="F:oxidoreductase activity, acting on paired donors, with incorporation or reduction of molecular oxygen"/>
    <property type="evidence" value="ECO:0007669"/>
    <property type="project" value="InterPro"/>
</dbReference>
<proteinExistence type="inferred from homology"/>
<dbReference type="AlphaFoldDB" id="A0A0D2JDE2"/>
<dbReference type="RefSeq" id="XP_013896612.1">
    <property type="nucleotide sequence ID" value="XM_014041158.1"/>
</dbReference>
<dbReference type="GO" id="GO:0020037">
    <property type="term" value="F:heme binding"/>
    <property type="evidence" value="ECO:0007669"/>
    <property type="project" value="InterPro"/>
</dbReference>
<protein>
    <submittedName>
        <fullName evidence="3">Cytochrome P450 4F3</fullName>
    </submittedName>
</protein>
<feature type="signal peptide" evidence="2">
    <location>
        <begin position="1"/>
        <end position="20"/>
    </location>
</feature>
<dbReference type="OrthoDB" id="548633at2759"/>
<dbReference type="PANTHER" id="PTHR24305:SF166">
    <property type="entry name" value="CYTOCHROME P450 12A4, MITOCHONDRIAL-RELATED"/>
    <property type="match status" value="1"/>
</dbReference>
<dbReference type="PRINTS" id="PR00385">
    <property type="entry name" value="P450"/>
</dbReference>
<dbReference type="KEGG" id="mng:MNEG_10373"/>
<keyword evidence="4" id="KW-1185">Reference proteome</keyword>
<evidence type="ECO:0000313" key="4">
    <source>
        <dbReference type="Proteomes" id="UP000054498"/>
    </source>
</evidence>
<dbReference type="InterPro" id="IPR036396">
    <property type="entry name" value="Cyt_P450_sf"/>
</dbReference>
<dbReference type="STRING" id="145388.A0A0D2JDE2"/>
<comment type="similarity">
    <text evidence="1">Belongs to the cytochrome P450 family.</text>
</comment>
<evidence type="ECO:0000313" key="3">
    <source>
        <dbReference type="EMBL" id="KIY97592.1"/>
    </source>
</evidence>
<organism evidence="3 4">
    <name type="scientific">Monoraphidium neglectum</name>
    <dbReference type="NCBI Taxonomy" id="145388"/>
    <lineage>
        <taxon>Eukaryota</taxon>
        <taxon>Viridiplantae</taxon>
        <taxon>Chlorophyta</taxon>
        <taxon>core chlorophytes</taxon>
        <taxon>Chlorophyceae</taxon>
        <taxon>CS clade</taxon>
        <taxon>Sphaeropleales</taxon>
        <taxon>Selenastraceae</taxon>
        <taxon>Monoraphidium</taxon>
    </lineage>
</organism>
<dbReference type="EMBL" id="KK102506">
    <property type="protein sequence ID" value="KIY97592.1"/>
    <property type="molecule type" value="Genomic_DNA"/>
</dbReference>
<dbReference type="InterPro" id="IPR050121">
    <property type="entry name" value="Cytochrome_P450_monoxygenase"/>
</dbReference>
<reference evidence="3 4" key="1">
    <citation type="journal article" date="2013" name="BMC Genomics">
        <title>Reconstruction of the lipid metabolism for the microalga Monoraphidium neglectum from its genome sequence reveals characteristics suitable for biofuel production.</title>
        <authorList>
            <person name="Bogen C."/>
            <person name="Al-Dilaimi A."/>
            <person name="Albersmeier A."/>
            <person name="Wichmann J."/>
            <person name="Grundmann M."/>
            <person name="Rupp O."/>
            <person name="Lauersen K.J."/>
            <person name="Blifernez-Klassen O."/>
            <person name="Kalinowski J."/>
            <person name="Goesmann A."/>
            <person name="Mussgnug J.H."/>
            <person name="Kruse O."/>
        </authorList>
    </citation>
    <scope>NUCLEOTIDE SEQUENCE [LARGE SCALE GENOMIC DNA]</scope>
    <source>
        <strain evidence="3 4">SAG 48.87</strain>
    </source>
</reference>
<gene>
    <name evidence="3" type="ORF">MNEG_10373</name>
</gene>
<keyword evidence="2" id="KW-0732">Signal</keyword>
<sequence length="255" mass="27142">MTSLKRTFPWLLHLCQLAVAELAAKGPSGPVDIGDLAGRLTSDTLGDMLLGQDFGSMARGAAVDYIALVHAFLAAVQGRINDPLAKWRVGAEARRVAAAYAAWDAAMVGVAREVLKATPPEYTIAGARAVGCHLLRVIDPSSGKPLTLDKLKGELSIFYIAGFETTSHAITWTLGLLAAHPQQQDALAAELARVGLAPSDVHPEPRPFEWGDLSRLPLLNATIKESLRLFPPVSAAVVAGPNVCRLTCHQSYLLP</sequence>
<accession>A0A0D2JDE2</accession>
<dbReference type="GO" id="GO:0004497">
    <property type="term" value="F:monooxygenase activity"/>
    <property type="evidence" value="ECO:0007669"/>
    <property type="project" value="InterPro"/>
</dbReference>
<evidence type="ECO:0000256" key="2">
    <source>
        <dbReference type="SAM" id="SignalP"/>
    </source>
</evidence>
<evidence type="ECO:0000256" key="1">
    <source>
        <dbReference type="ARBA" id="ARBA00010617"/>
    </source>
</evidence>
<dbReference type="Pfam" id="PF00067">
    <property type="entry name" value="p450"/>
    <property type="match status" value="1"/>
</dbReference>
<dbReference type="PANTHER" id="PTHR24305">
    <property type="entry name" value="CYTOCHROME P450"/>
    <property type="match status" value="1"/>
</dbReference>
<dbReference type="Proteomes" id="UP000054498">
    <property type="component" value="Unassembled WGS sequence"/>
</dbReference>
<dbReference type="SUPFAM" id="SSF48264">
    <property type="entry name" value="Cytochrome P450"/>
    <property type="match status" value="1"/>
</dbReference>
<dbReference type="GeneID" id="25727529"/>
<dbReference type="GO" id="GO:0005506">
    <property type="term" value="F:iron ion binding"/>
    <property type="evidence" value="ECO:0007669"/>
    <property type="project" value="InterPro"/>
</dbReference>